<keyword evidence="2" id="KW-1185">Reference proteome</keyword>
<proteinExistence type="predicted"/>
<accession>A0AAV4B9D5</accession>
<reference evidence="1 2" key="1">
    <citation type="journal article" date="2021" name="Elife">
        <title>Chloroplast acquisition without the gene transfer in kleptoplastic sea slugs, Plakobranchus ocellatus.</title>
        <authorList>
            <person name="Maeda T."/>
            <person name="Takahashi S."/>
            <person name="Yoshida T."/>
            <person name="Shimamura S."/>
            <person name="Takaki Y."/>
            <person name="Nagai Y."/>
            <person name="Toyoda A."/>
            <person name="Suzuki Y."/>
            <person name="Arimoto A."/>
            <person name="Ishii H."/>
            <person name="Satoh N."/>
            <person name="Nishiyama T."/>
            <person name="Hasebe M."/>
            <person name="Maruyama T."/>
            <person name="Minagawa J."/>
            <person name="Obokata J."/>
            <person name="Shigenobu S."/>
        </authorList>
    </citation>
    <scope>NUCLEOTIDE SEQUENCE [LARGE SCALE GENOMIC DNA]</scope>
</reference>
<dbReference type="EMBL" id="BLXT01004630">
    <property type="protein sequence ID" value="GFO15768.1"/>
    <property type="molecule type" value="Genomic_DNA"/>
</dbReference>
<comment type="caution">
    <text evidence="1">The sequence shown here is derived from an EMBL/GenBank/DDBJ whole genome shotgun (WGS) entry which is preliminary data.</text>
</comment>
<evidence type="ECO:0000313" key="1">
    <source>
        <dbReference type="EMBL" id="GFO15768.1"/>
    </source>
</evidence>
<name>A0AAV4B9D5_9GAST</name>
<dbReference type="AlphaFoldDB" id="A0AAV4B9D5"/>
<dbReference type="Proteomes" id="UP000735302">
    <property type="component" value="Unassembled WGS sequence"/>
</dbReference>
<protein>
    <submittedName>
        <fullName evidence="1">Uncharacterized protein</fullName>
    </submittedName>
</protein>
<gene>
    <name evidence="1" type="ORF">PoB_004227300</name>
</gene>
<sequence>MLVLPLIKGNCIGKSTETPLSVYSRISNFYTKLIYKELVNLCGRLMVASWSLHGRLMVASWSPHGAPERGR</sequence>
<evidence type="ECO:0000313" key="2">
    <source>
        <dbReference type="Proteomes" id="UP000735302"/>
    </source>
</evidence>
<organism evidence="1 2">
    <name type="scientific">Plakobranchus ocellatus</name>
    <dbReference type="NCBI Taxonomy" id="259542"/>
    <lineage>
        <taxon>Eukaryota</taxon>
        <taxon>Metazoa</taxon>
        <taxon>Spiralia</taxon>
        <taxon>Lophotrochozoa</taxon>
        <taxon>Mollusca</taxon>
        <taxon>Gastropoda</taxon>
        <taxon>Heterobranchia</taxon>
        <taxon>Euthyneura</taxon>
        <taxon>Panpulmonata</taxon>
        <taxon>Sacoglossa</taxon>
        <taxon>Placobranchoidea</taxon>
        <taxon>Plakobranchidae</taxon>
        <taxon>Plakobranchus</taxon>
    </lineage>
</organism>